<feature type="binding site" evidence="9">
    <location>
        <position position="282"/>
    </location>
    <ligand>
        <name>K(+)</name>
        <dbReference type="ChEBI" id="CHEBI:29103"/>
    </ligand>
</feature>
<dbReference type="GO" id="GO:0005737">
    <property type="term" value="C:cytoplasm"/>
    <property type="evidence" value="ECO:0007669"/>
    <property type="project" value="UniProtKB-SubCell"/>
</dbReference>
<feature type="binding site" evidence="9">
    <location>
        <position position="252"/>
    </location>
    <ligand>
        <name>substrate</name>
    </ligand>
</feature>
<feature type="binding site" evidence="9">
    <location>
        <position position="246"/>
    </location>
    <ligand>
        <name>K(+)</name>
        <dbReference type="ChEBI" id="CHEBI:29103"/>
    </ligand>
</feature>
<comment type="subunit">
    <text evidence="9">Homodimer.</text>
</comment>
<comment type="activity regulation">
    <text evidence="9">Activated by a monovalent cation that binds near, but not in, the active site. The most likely occupant of the site in vivo is potassium. Ion binding induces a conformational change that may alter substrate affinity.</text>
</comment>
<feature type="binding site" evidence="9">
    <location>
        <position position="137"/>
    </location>
    <ligand>
        <name>substrate</name>
    </ligand>
</feature>
<keyword evidence="5 9" id="KW-0067">ATP-binding</keyword>
<dbReference type="SUPFAM" id="SSF53613">
    <property type="entry name" value="Ribokinase-like"/>
    <property type="match status" value="1"/>
</dbReference>
<keyword evidence="4 9" id="KW-0418">Kinase</keyword>
<name>A0A9D9DY69_9SPIO</name>
<keyword evidence="6 9" id="KW-0460">Magnesium</keyword>
<keyword evidence="1 9" id="KW-0808">Transferase</keyword>
<evidence type="ECO:0000256" key="6">
    <source>
        <dbReference type="ARBA" id="ARBA00022842"/>
    </source>
</evidence>
<comment type="pathway">
    <text evidence="9">Carbohydrate metabolism; D-ribose degradation; D-ribose 5-phosphate from beta-D-ribopyranose: step 2/2.</text>
</comment>
<dbReference type="InterPro" id="IPR029056">
    <property type="entry name" value="Ribokinase-like"/>
</dbReference>
<accession>A0A9D9DY69</accession>
<dbReference type="InterPro" id="IPR011611">
    <property type="entry name" value="PfkB_dom"/>
</dbReference>
<feature type="binding site" evidence="9">
    <location>
        <position position="287"/>
    </location>
    <ligand>
        <name>K(+)</name>
        <dbReference type="ChEBI" id="CHEBI:29103"/>
    </ligand>
</feature>
<feature type="binding site" evidence="9">
    <location>
        <position position="285"/>
    </location>
    <ligand>
        <name>K(+)</name>
        <dbReference type="ChEBI" id="CHEBI:29103"/>
    </ligand>
</feature>
<keyword evidence="2 9" id="KW-0479">Metal-binding</keyword>
<evidence type="ECO:0000256" key="5">
    <source>
        <dbReference type="ARBA" id="ARBA00022840"/>
    </source>
</evidence>
<comment type="subcellular location">
    <subcellularLocation>
        <location evidence="9">Cytoplasm</location>
    </subcellularLocation>
</comment>
<keyword evidence="7 9" id="KW-0630">Potassium</keyword>
<gene>
    <name evidence="9" type="primary">rbsK</name>
    <name evidence="11" type="ORF">IAA97_02120</name>
</gene>
<reference evidence="11" key="2">
    <citation type="journal article" date="2021" name="PeerJ">
        <title>Extensive microbial diversity within the chicken gut microbiome revealed by metagenomics and culture.</title>
        <authorList>
            <person name="Gilroy R."/>
            <person name="Ravi A."/>
            <person name="Getino M."/>
            <person name="Pursley I."/>
            <person name="Horton D.L."/>
            <person name="Alikhan N.F."/>
            <person name="Baker D."/>
            <person name="Gharbi K."/>
            <person name="Hall N."/>
            <person name="Watson M."/>
            <person name="Adriaenssens E.M."/>
            <person name="Foster-Nyarko E."/>
            <person name="Jarju S."/>
            <person name="Secka A."/>
            <person name="Antonio M."/>
            <person name="Oren A."/>
            <person name="Chaudhuri R.R."/>
            <person name="La Ragione R."/>
            <person name="Hildebrand F."/>
            <person name="Pallen M.J."/>
        </authorList>
    </citation>
    <scope>NUCLEOTIDE SEQUENCE</scope>
    <source>
        <strain evidence="11">7293</strain>
    </source>
</reference>
<feature type="binding site" evidence="9">
    <location>
        <begin position="219"/>
        <end position="224"/>
    </location>
    <ligand>
        <name>ATP</name>
        <dbReference type="ChEBI" id="CHEBI:30616"/>
    </ligand>
</feature>
<evidence type="ECO:0000256" key="7">
    <source>
        <dbReference type="ARBA" id="ARBA00022958"/>
    </source>
</evidence>
<dbReference type="EMBL" id="JADIMT010000033">
    <property type="protein sequence ID" value="MBO8435761.1"/>
    <property type="molecule type" value="Genomic_DNA"/>
</dbReference>
<feature type="binding site" evidence="9">
    <location>
        <position position="248"/>
    </location>
    <ligand>
        <name>K(+)</name>
        <dbReference type="ChEBI" id="CHEBI:29103"/>
    </ligand>
</feature>
<comment type="cofactor">
    <cofactor evidence="9">
        <name>Mg(2+)</name>
        <dbReference type="ChEBI" id="CHEBI:18420"/>
    </cofactor>
    <text evidence="9">Requires a divalent cation, most likely magnesium in vivo, as an electrophilic catalyst to aid phosphoryl group transfer. It is the chelate of the metal and the nucleotide that is the actual substrate.</text>
</comment>
<dbReference type="InterPro" id="IPR011877">
    <property type="entry name" value="Ribokinase"/>
</dbReference>
<dbReference type="Gene3D" id="3.40.1190.20">
    <property type="match status" value="1"/>
</dbReference>
<evidence type="ECO:0000313" key="11">
    <source>
        <dbReference type="EMBL" id="MBO8435761.1"/>
    </source>
</evidence>
<dbReference type="Proteomes" id="UP000823615">
    <property type="component" value="Unassembled WGS sequence"/>
</dbReference>
<dbReference type="Pfam" id="PF00294">
    <property type="entry name" value="PfkB"/>
    <property type="match status" value="1"/>
</dbReference>
<comment type="function">
    <text evidence="9">Catalyzes the phosphorylation of ribose at O-5 in a reaction requiring ATP and magnesium. The resulting D-ribose-5-phosphate can then be used either for sythesis of nucleotides, histidine, and tryptophan, or as a component of the pentose phosphate pathway.</text>
</comment>
<feature type="binding site" evidence="9">
    <location>
        <begin position="10"/>
        <end position="12"/>
    </location>
    <ligand>
        <name>substrate</name>
    </ligand>
</feature>
<dbReference type="GO" id="GO:0005524">
    <property type="term" value="F:ATP binding"/>
    <property type="evidence" value="ECO:0007669"/>
    <property type="project" value="UniProtKB-UniRule"/>
</dbReference>
<proteinExistence type="inferred from homology"/>
<dbReference type="InterPro" id="IPR002139">
    <property type="entry name" value="Ribo/fructo_kinase"/>
</dbReference>
<dbReference type="GO" id="GO:0019303">
    <property type="term" value="P:D-ribose catabolic process"/>
    <property type="evidence" value="ECO:0007669"/>
    <property type="project" value="UniProtKB-UniRule"/>
</dbReference>
<comment type="caution">
    <text evidence="9">Lacks conserved residue(s) required for the propagation of feature annotation.</text>
</comment>
<dbReference type="PRINTS" id="PR00990">
    <property type="entry name" value="RIBOKINASE"/>
</dbReference>
<organism evidence="11 12">
    <name type="scientific">Candidatus Ornithospirochaeta stercoripullorum</name>
    <dbReference type="NCBI Taxonomy" id="2840899"/>
    <lineage>
        <taxon>Bacteria</taxon>
        <taxon>Pseudomonadati</taxon>
        <taxon>Spirochaetota</taxon>
        <taxon>Spirochaetia</taxon>
        <taxon>Spirochaetales</taxon>
        <taxon>Spirochaetaceae</taxon>
        <taxon>Spirochaetaceae incertae sedis</taxon>
        <taxon>Candidatus Ornithospirochaeta</taxon>
    </lineage>
</organism>
<comment type="similarity">
    <text evidence="9">Belongs to the carbohydrate kinase PfkB family. Ribokinase subfamily.</text>
</comment>
<reference evidence="11" key="1">
    <citation type="submission" date="2020-10" db="EMBL/GenBank/DDBJ databases">
        <authorList>
            <person name="Gilroy R."/>
        </authorList>
    </citation>
    <scope>NUCLEOTIDE SEQUENCE</scope>
    <source>
        <strain evidence="11">7293</strain>
    </source>
</reference>
<dbReference type="CDD" id="cd01174">
    <property type="entry name" value="ribokinase"/>
    <property type="match status" value="1"/>
</dbReference>
<keyword evidence="3 9" id="KW-0547">Nucleotide-binding</keyword>
<feature type="binding site" evidence="9">
    <location>
        <begin position="251"/>
        <end position="252"/>
    </location>
    <ligand>
        <name>ATP</name>
        <dbReference type="ChEBI" id="CHEBI:30616"/>
    </ligand>
</feature>
<dbReference type="HAMAP" id="MF_01987">
    <property type="entry name" value="Ribokinase"/>
    <property type="match status" value="1"/>
</dbReference>
<feature type="domain" description="Carbohydrate kinase PfkB" evidence="10">
    <location>
        <begin position="4"/>
        <end position="293"/>
    </location>
</feature>
<dbReference type="GO" id="GO:0046872">
    <property type="term" value="F:metal ion binding"/>
    <property type="evidence" value="ECO:0007669"/>
    <property type="project" value="UniProtKB-KW"/>
</dbReference>
<evidence type="ECO:0000256" key="4">
    <source>
        <dbReference type="ARBA" id="ARBA00022777"/>
    </source>
</evidence>
<sequence length="301" mass="32112">MKYLVLGSVNIDLTFRVDHIVNAGETLASESVSRNAGGKGANQAAALGKAGLEAYYGGKLGEDGEWILSKLRSFGVDTSLSVISSDCHTGQAIIQIDKSGQNCIVLDAGGNKMIDDDEIDSILSHFSAGDVIIMQNEVNSIATMMEKAHEKGMRICFNPSPFEDYLMTLPLSYVDTFFVNEIEGRTMAGWDKVPSSDEEFRELASDLLSIFPSAKFVLTAGKKGAYCVSAKDGIAYAPIVDYPVVDTTGAGDTFCGFFLAATERGMSNQEALEKASIASGIAVSRLGAMESMPFGKEVFGV</sequence>
<keyword evidence="8 9" id="KW-0119">Carbohydrate metabolism</keyword>
<feature type="binding site" evidence="9">
    <location>
        <position position="291"/>
    </location>
    <ligand>
        <name>K(+)</name>
        <dbReference type="ChEBI" id="CHEBI:29103"/>
    </ligand>
</feature>
<dbReference type="PANTHER" id="PTHR10584:SF166">
    <property type="entry name" value="RIBOKINASE"/>
    <property type="match status" value="1"/>
</dbReference>
<comment type="catalytic activity">
    <reaction evidence="9">
        <text>D-ribose + ATP = D-ribose 5-phosphate + ADP + H(+)</text>
        <dbReference type="Rhea" id="RHEA:13697"/>
        <dbReference type="ChEBI" id="CHEBI:15378"/>
        <dbReference type="ChEBI" id="CHEBI:30616"/>
        <dbReference type="ChEBI" id="CHEBI:47013"/>
        <dbReference type="ChEBI" id="CHEBI:78346"/>
        <dbReference type="ChEBI" id="CHEBI:456216"/>
        <dbReference type="EC" id="2.7.1.15"/>
    </reaction>
</comment>
<evidence type="ECO:0000256" key="3">
    <source>
        <dbReference type="ARBA" id="ARBA00022741"/>
    </source>
</evidence>
<dbReference type="AlphaFoldDB" id="A0A9D9DY69"/>
<protein>
    <recommendedName>
        <fullName evidence="9">Ribokinase</fullName>
        <shortName evidence="9">RK</shortName>
        <ecNumber evidence="9">2.7.1.15</ecNumber>
    </recommendedName>
</protein>
<evidence type="ECO:0000256" key="8">
    <source>
        <dbReference type="ARBA" id="ARBA00023277"/>
    </source>
</evidence>
<evidence type="ECO:0000256" key="9">
    <source>
        <dbReference type="HAMAP-Rule" id="MF_01987"/>
    </source>
</evidence>
<evidence type="ECO:0000313" key="12">
    <source>
        <dbReference type="Proteomes" id="UP000823615"/>
    </source>
</evidence>
<dbReference type="EC" id="2.7.1.15" evidence="9"/>
<feature type="binding site" evidence="9">
    <location>
        <position position="180"/>
    </location>
    <ligand>
        <name>ATP</name>
        <dbReference type="ChEBI" id="CHEBI:30616"/>
    </ligand>
</feature>
<feature type="active site" description="Proton acceptor" evidence="9">
    <location>
        <position position="252"/>
    </location>
</feature>
<evidence type="ECO:0000256" key="2">
    <source>
        <dbReference type="ARBA" id="ARBA00022723"/>
    </source>
</evidence>
<evidence type="ECO:0000259" key="10">
    <source>
        <dbReference type="Pfam" id="PF00294"/>
    </source>
</evidence>
<dbReference type="PANTHER" id="PTHR10584">
    <property type="entry name" value="SUGAR KINASE"/>
    <property type="match status" value="1"/>
</dbReference>
<dbReference type="GO" id="GO:0004747">
    <property type="term" value="F:ribokinase activity"/>
    <property type="evidence" value="ECO:0007669"/>
    <property type="project" value="UniProtKB-UniRule"/>
</dbReference>
<keyword evidence="9" id="KW-0963">Cytoplasm</keyword>
<feature type="binding site" evidence="9">
    <location>
        <begin position="38"/>
        <end position="42"/>
    </location>
    <ligand>
        <name>substrate</name>
    </ligand>
</feature>
<evidence type="ECO:0000256" key="1">
    <source>
        <dbReference type="ARBA" id="ARBA00022679"/>
    </source>
</evidence>
<comment type="caution">
    <text evidence="11">The sequence shown here is derived from an EMBL/GenBank/DDBJ whole genome shotgun (WGS) entry which is preliminary data.</text>
</comment>